<dbReference type="SUPFAM" id="SSF51556">
    <property type="entry name" value="Metallo-dependent hydrolases"/>
    <property type="match status" value="1"/>
</dbReference>
<proteinExistence type="predicted"/>
<dbReference type="InterPro" id="IPR008257">
    <property type="entry name" value="Pept_M19"/>
</dbReference>
<dbReference type="Gene3D" id="3.20.20.140">
    <property type="entry name" value="Metal-dependent hydrolases"/>
    <property type="match status" value="1"/>
</dbReference>
<dbReference type="PROSITE" id="PS51365">
    <property type="entry name" value="RENAL_DIPEPTIDASE_2"/>
    <property type="match status" value="1"/>
</dbReference>
<keyword evidence="1" id="KW-0224">Dipeptidase</keyword>
<protein>
    <submittedName>
        <fullName evidence="1">Microsomal dipeptidase</fullName>
        <ecNumber evidence="1">3.4.13.19</ecNumber>
    </submittedName>
</protein>
<organism evidence="1">
    <name type="scientific">uncultured Thermomicrobiales bacterium</name>
    <dbReference type="NCBI Taxonomy" id="1645740"/>
    <lineage>
        <taxon>Bacteria</taxon>
        <taxon>Pseudomonadati</taxon>
        <taxon>Thermomicrobiota</taxon>
        <taxon>Thermomicrobia</taxon>
        <taxon>Thermomicrobiales</taxon>
        <taxon>environmental samples</taxon>
    </lineage>
</organism>
<dbReference type="CDD" id="cd01301">
    <property type="entry name" value="rDP_like"/>
    <property type="match status" value="1"/>
</dbReference>
<name>A0A6J4VQZ8_9BACT</name>
<reference evidence="1" key="1">
    <citation type="submission" date="2020-02" db="EMBL/GenBank/DDBJ databases">
        <authorList>
            <person name="Meier V. D."/>
        </authorList>
    </citation>
    <scope>NUCLEOTIDE SEQUENCE</scope>
    <source>
        <strain evidence="1">AVDCRST_MAG19</strain>
    </source>
</reference>
<dbReference type="InterPro" id="IPR032466">
    <property type="entry name" value="Metal_Hydrolase"/>
</dbReference>
<accession>A0A6J4VQZ8</accession>
<dbReference type="EMBL" id="CADCWL010000257">
    <property type="protein sequence ID" value="CAA9586194.1"/>
    <property type="molecule type" value="Genomic_DNA"/>
</dbReference>
<evidence type="ECO:0000313" key="1">
    <source>
        <dbReference type="EMBL" id="CAA9586194.1"/>
    </source>
</evidence>
<dbReference type="PANTHER" id="PTHR10443">
    <property type="entry name" value="MICROSOMAL DIPEPTIDASE"/>
    <property type="match status" value="1"/>
</dbReference>
<dbReference type="InterPro" id="IPR000180">
    <property type="entry name" value="Dipep_AS"/>
</dbReference>
<gene>
    <name evidence="1" type="ORF">AVDCRST_MAG19-4841</name>
</gene>
<sequence>MTVPAIPVLDGHNDALLRLYRAEREGGDTFLDGGGAGHLDLPRARAGGLAGGFFAVFVPPGVAVDDDVRVGEPDLDVTITDAGYEVPLAPPIDATYARRATLAMVARLFRLEERSGGRLRVVRTVDELTAAMGGGVLAAILHLEGAEAIDPDLDALEVLYRAGLRSLGAVWSRPNVFGHGVPFRYPASPDTGPGLTTAGRDLVRACNRLGIVLDLSHLNERGFWDVAALSTAPLVATHSAAHAICPSTRNLTDRQLHAIRVSDGLVGMNFEVSALRPDGYDEPDTPLAVLVRQVDYLVARLGIERVGFGSDFDGATMPRAIGDAAGLPRLVGALRAHGYDDGALRQLAHENWLRVLRKTWRD</sequence>
<dbReference type="Pfam" id="PF01244">
    <property type="entry name" value="Peptidase_M19"/>
    <property type="match status" value="1"/>
</dbReference>
<dbReference type="EC" id="3.4.13.19" evidence="1"/>
<dbReference type="GO" id="GO:0070573">
    <property type="term" value="F:metallodipeptidase activity"/>
    <property type="evidence" value="ECO:0007669"/>
    <property type="project" value="InterPro"/>
</dbReference>
<keyword evidence="1" id="KW-0645">Protease</keyword>
<keyword evidence="1" id="KW-0378">Hydrolase</keyword>
<dbReference type="GO" id="GO:0006508">
    <property type="term" value="P:proteolysis"/>
    <property type="evidence" value="ECO:0007669"/>
    <property type="project" value="InterPro"/>
</dbReference>
<dbReference type="PROSITE" id="PS00869">
    <property type="entry name" value="RENAL_DIPEPTIDASE_1"/>
    <property type="match status" value="1"/>
</dbReference>
<dbReference type="PANTHER" id="PTHR10443:SF12">
    <property type="entry name" value="DIPEPTIDASE"/>
    <property type="match status" value="1"/>
</dbReference>
<dbReference type="AlphaFoldDB" id="A0A6J4VQZ8"/>